<feature type="compositionally biased region" description="Low complexity" evidence="1">
    <location>
        <begin position="133"/>
        <end position="157"/>
    </location>
</feature>
<reference evidence="2 3" key="1">
    <citation type="submission" date="2023-02" db="EMBL/GenBank/DDBJ databases">
        <title>LHISI_Scaffold_Assembly.</title>
        <authorList>
            <person name="Stuart O.P."/>
            <person name="Cleave R."/>
            <person name="Magrath M.J.L."/>
            <person name="Mikheyev A.S."/>
        </authorList>
    </citation>
    <scope>NUCLEOTIDE SEQUENCE [LARGE SCALE GENOMIC DNA]</scope>
    <source>
        <strain evidence="2">Daus_M_001</strain>
        <tissue evidence="2">Leg muscle</tissue>
    </source>
</reference>
<dbReference type="Proteomes" id="UP001159363">
    <property type="component" value="Chromosome X"/>
</dbReference>
<evidence type="ECO:0000313" key="3">
    <source>
        <dbReference type="Proteomes" id="UP001159363"/>
    </source>
</evidence>
<organism evidence="2 3">
    <name type="scientific">Dryococelus australis</name>
    <dbReference type="NCBI Taxonomy" id="614101"/>
    <lineage>
        <taxon>Eukaryota</taxon>
        <taxon>Metazoa</taxon>
        <taxon>Ecdysozoa</taxon>
        <taxon>Arthropoda</taxon>
        <taxon>Hexapoda</taxon>
        <taxon>Insecta</taxon>
        <taxon>Pterygota</taxon>
        <taxon>Neoptera</taxon>
        <taxon>Polyneoptera</taxon>
        <taxon>Phasmatodea</taxon>
        <taxon>Verophasmatodea</taxon>
        <taxon>Anareolatae</taxon>
        <taxon>Phasmatidae</taxon>
        <taxon>Eurycanthinae</taxon>
        <taxon>Dryococelus</taxon>
    </lineage>
</organism>
<feature type="region of interest" description="Disordered" evidence="1">
    <location>
        <begin position="120"/>
        <end position="167"/>
    </location>
</feature>
<name>A0ABQ9HKJ4_9NEOP</name>
<keyword evidence="3" id="KW-1185">Reference proteome</keyword>
<protein>
    <submittedName>
        <fullName evidence="2">Uncharacterized protein</fullName>
    </submittedName>
</protein>
<proteinExistence type="predicted"/>
<gene>
    <name evidence="2" type="ORF">PR048_011076</name>
</gene>
<accession>A0ABQ9HKJ4</accession>
<dbReference type="EMBL" id="JARBHB010000004">
    <property type="protein sequence ID" value="KAJ8884880.1"/>
    <property type="molecule type" value="Genomic_DNA"/>
</dbReference>
<sequence length="310" mass="33424">MVTVRLTGIRLDSDEIGCLPLDSSGARKPSTRHCRINPKKKEALWQALKYLAGRTVAPRYGETGSKNAERIDDHTYGTSGQYSNAHVMSVDSAIRQHGTAPRNALQHRYFSTVVHTSDNMNTNHGIGAGSSGSHGPTEGAHTPPSRTSSSSSATATPNKSQLQFSPLRRGLAPGMPVFVLIGMPKMIVEHVLNFCHTHGAATDNVADTRLTKWQAAPLVPLTVTLDKNKISVNYKMLFTIIDAATGAERLDSSPLTKANWVQSPAGPHPDFRKDLPFPPSLHSGTAPLSTHFTLIGSQDLVVKSHLNLST</sequence>
<comment type="caution">
    <text evidence="2">The sequence shown here is derived from an EMBL/GenBank/DDBJ whole genome shotgun (WGS) entry which is preliminary data.</text>
</comment>
<evidence type="ECO:0000256" key="1">
    <source>
        <dbReference type="SAM" id="MobiDB-lite"/>
    </source>
</evidence>
<evidence type="ECO:0000313" key="2">
    <source>
        <dbReference type="EMBL" id="KAJ8884880.1"/>
    </source>
</evidence>